<dbReference type="GeneID" id="104982861"/>
<reference evidence="3" key="1">
    <citation type="submission" date="2025-08" db="UniProtKB">
        <authorList>
            <consortium name="RefSeq"/>
        </authorList>
    </citation>
    <scope>IDENTIFICATION</scope>
    <source>
        <tissue evidence="3">Blood</tissue>
    </source>
</reference>
<sequence length="134" mass="14672">MADLIKEVKEEETEIEIDAFNLQQQASSANEGKRKNTDQSDGLDSQKIRKPTRKVKSTLRRNPGRKKKGKKSTNPVFCHHPQNKKKNESGPMADEETPEDSSNTSDDSASKPLCPPGAQDAEPSAVTPGKAKAE</sequence>
<evidence type="ECO:0000313" key="2">
    <source>
        <dbReference type="Proteomes" id="UP000515208"/>
    </source>
</evidence>
<feature type="compositionally biased region" description="Basic residues" evidence="1">
    <location>
        <begin position="48"/>
        <end position="71"/>
    </location>
</feature>
<dbReference type="KEGG" id="bbis:104982861"/>
<evidence type="ECO:0000256" key="1">
    <source>
        <dbReference type="SAM" id="MobiDB-lite"/>
    </source>
</evidence>
<protein>
    <submittedName>
        <fullName evidence="3">Uncharacterized protein LOC104982861</fullName>
    </submittedName>
</protein>
<accession>A0A6P3GVB5</accession>
<evidence type="ECO:0000313" key="3">
    <source>
        <dbReference type="RefSeq" id="XP_010830607.1"/>
    </source>
</evidence>
<keyword evidence="2" id="KW-1185">Reference proteome</keyword>
<feature type="compositionally biased region" description="Polar residues" evidence="1">
    <location>
        <begin position="21"/>
        <end position="30"/>
    </location>
</feature>
<proteinExistence type="predicted"/>
<organism evidence="2 3">
    <name type="scientific">Bison bison bison</name>
    <name type="common">North American plains bison</name>
    <dbReference type="NCBI Taxonomy" id="43346"/>
    <lineage>
        <taxon>Eukaryota</taxon>
        <taxon>Metazoa</taxon>
        <taxon>Chordata</taxon>
        <taxon>Craniata</taxon>
        <taxon>Vertebrata</taxon>
        <taxon>Euteleostomi</taxon>
        <taxon>Mammalia</taxon>
        <taxon>Eutheria</taxon>
        <taxon>Laurasiatheria</taxon>
        <taxon>Artiodactyla</taxon>
        <taxon>Ruminantia</taxon>
        <taxon>Pecora</taxon>
        <taxon>Bovidae</taxon>
        <taxon>Bovinae</taxon>
        <taxon>Bison</taxon>
    </lineage>
</organism>
<dbReference type="AlphaFoldDB" id="A0A6P3GVB5"/>
<feature type="region of interest" description="Disordered" evidence="1">
    <location>
        <begin position="17"/>
        <end position="134"/>
    </location>
</feature>
<name>A0A6P3GVB5_BISBB</name>
<gene>
    <name evidence="3" type="primary">LOC104982861</name>
</gene>
<dbReference type="Proteomes" id="UP000515208">
    <property type="component" value="Unplaced"/>
</dbReference>
<dbReference type="RefSeq" id="XP_010830607.1">
    <property type="nucleotide sequence ID" value="XM_010832305.1"/>
</dbReference>